<dbReference type="InParanoid" id="A0A1C7NPL8"/>
<evidence type="ECO:0000313" key="3">
    <source>
        <dbReference type="Proteomes" id="UP000093000"/>
    </source>
</evidence>
<reference evidence="2 3" key="1">
    <citation type="submission" date="2016-03" db="EMBL/GenBank/DDBJ databases">
        <title>Choanephora cucurbitarum.</title>
        <authorList>
            <person name="Min B."/>
            <person name="Park H."/>
            <person name="Park J.-H."/>
            <person name="Shin H.-D."/>
            <person name="Choi I.-G."/>
        </authorList>
    </citation>
    <scope>NUCLEOTIDE SEQUENCE [LARGE SCALE GENOMIC DNA]</scope>
    <source>
        <strain evidence="2 3">KUS-F28377</strain>
    </source>
</reference>
<sequence length="156" mass="16608">MKLSTALFVLAVATGAQASCIKGSAGKGRKDGWLNYCCESDADCRELCNPNKGTCNGYLNSQELAIAEKYECMRGSYARGLGNGWGSVCCKSDDDCRESCLKNVCNGPQNPKYAPSILPKGCKAGAYGLRLGDGKKGQCCVTSDDCRDTCIKNKCN</sequence>
<keyword evidence="3" id="KW-1185">Reference proteome</keyword>
<keyword evidence="1" id="KW-0732">Signal</keyword>
<evidence type="ECO:0000256" key="1">
    <source>
        <dbReference type="SAM" id="SignalP"/>
    </source>
</evidence>
<gene>
    <name evidence="2" type="ORF">A0J61_00886</name>
</gene>
<dbReference type="AlphaFoldDB" id="A0A1C7NPL8"/>
<organism evidence="2 3">
    <name type="scientific">Choanephora cucurbitarum</name>
    <dbReference type="NCBI Taxonomy" id="101091"/>
    <lineage>
        <taxon>Eukaryota</taxon>
        <taxon>Fungi</taxon>
        <taxon>Fungi incertae sedis</taxon>
        <taxon>Mucoromycota</taxon>
        <taxon>Mucoromycotina</taxon>
        <taxon>Mucoromycetes</taxon>
        <taxon>Mucorales</taxon>
        <taxon>Mucorineae</taxon>
        <taxon>Choanephoraceae</taxon>
        <taxon>Choanephoroideae</taxon>
        <taxon>Choanephora</taxon>
    </lineage>
</organism>
<comment type="caution">
    <text evidence="2">The sequence shown here is derived from an EMBL/GenBank/DDBJ whole genome shotgun (WGS) entry which is preliminary data.</text>
</comment>
<dbReference type="OrthoDB" id="2253742at2759"/>
<dbReference type="Proteomes" id="UP000093000">
    <property type="component" value="Unassembled WGS sequence"/>
</dbReference>
<name>A0A1C7NPL8_9FUNG</name>
<feature type="signal peptide" evidence="1">
    <location>
        <begin position="1"/>
        <end position="18"/>
    </location>
</feature>
<feature type="chain" id="PRO_5008889815" evidence="1">
    <location>
        <begin position="19"/>
        <end position="156"/>
    </location>
</feature>
<accession>A0A1C7NPL8</accession>
<evidence type="ECO:0000313" key="2">
    <source>
        <dbReference type="EMBL" id="OBZ91057.1"/>
    </source>
</evidence>
<dbReference type="EMBL" id="LUGH01000023">
    <property type="protein sequence ID" value="OBZ91057.1"/>
    <property type="molecule type" value="Genomic_DNA"/>
</dbReference>
<protein>
    <submittedName>
        <fullName evidence="2">Uncharacterized protein</fullName>
    </submittedName>
</protein>
<proteinExistence type="predicted"/>